<feature type="compositionally biased region" description="Low complexity" evidence="1">
    <location>
        <begin position="1"/>
        <end position="18"/>
    </location>
</feature>
<sequence length="396" mass="42552">MASTSSSSVGGTVHATSVNLGSLNDSETHRPVVGSDPTETVNNTKGNDPTTISAPLLVGIIAASVIVFVAVLFLIRSGRRRYEPKLISPSSTSAFQGVTSTTASDNASNTLGSSAVSTVVTSPLMQTFKLSRLSAKEPSGEHTVIDVPDIPVRDTQISRRTSGKSVFSASILLLRSSLPKLPKFRSSRASRNSGTNELQVMNTPASTSSFTQTELDPVPNTPTDPWRELSETCWSIGPGSDSETESGHFLMPLASYSQAKDGALVLNCRRLSTLSDGVAEFDEEDGEKDVNSLDDSSRRRDLVMSSLDNLSPRTERGISQFDDSSPRRVRGLSALDSRRKADFDTNKSGASYFSVDSDYMYYGETIKDCSSILFDSDSDSLSSGSDSDDSLREEEF</sequence>
<reference evidence="3 4" key="1">
    <citation type="submission" date="2024-09" db="EMBL/GenBank/DDBJ databases">
        <title>Genome sequencing and assembly of Phytophthora oleae, isolate VK10A, causative agent of rot of olive drupes.</title>
        <authorList>
            <person name="Conti Taguali S."/>
            <person name="Riolo M."/>
            <person name="La Spada F."/>
            <person name="Cacciola S.O."/>
            <person name="Dionisio G."/>
        </authorList>
    </citation>
    <scope>NUCLEOTIDE SEQUENCE [LARGE SCALE GENOMIC DNA]</scope>
    <source>
        <strain evidence="3 4">VK10A</strain>
    </source>
</reference>
<comment type="caution">
    <text evidence="3">The sequence shown here is derived from an EMBL/GenBank/DDBJ whole genome shotgun (WGS) entry which is preliminary data.</text>
</comment>
<feature type="region of interest" description="Disordered" evidence="1">
    <location>
        <begin position="1"/>
        <end position="48"/>
    </location>
</feature>
<feature type="compositionally biased region" description="Acidic residues" evidence="1">
    <location>
        <begin position="386"/>
        <end position="396"/>
    </location>
</feature>
<name>A0ABD3EV17_9STRA</name>
<dbReference type="AlphaFoldDB" id="A0ABD3EV17"/>
<protein>
    <submittedName>
        <fullName evidence="3">Uncharacterized protein</fullName>
    </submittedName>
</protein>
<feature type="compositionally biased region" description="Polar residues" evidence="1">
    <location>
        <begin position="88"/>
        <end position="98"/>
    </location>
</feature>
<dbReference type="Proteomes" id="UP001632037">
    <property type="component" value="Unassembled WGS sequence"/>
</dbReference>
<keyword evidence="2" id="KW-0472">Membrane</keyword>
<feature type="region of interest" description="Disordered" evidence="1">
    <location>
        <begin position="205"/>
        <end position="226"/>
    </location>
</feature>
<feature type="region of interest" description="Disordered" evidence="1">
    <location>
        <begin position="374"/>
        <end position="396"/>
    </location>
</feature>
<evidence type="ECO:0000256" key="2">
    <source>
        <dbReference type="SAM" id="Phobius"/>
    </source>
</evidence>
<feature type="compositionally biased region" description="Polar residues" evidence="1">
    <location>
        <begin position="37"/>
        <end position="48"/>
    </location>
</feature>
<evidence type="ECO:0000313" key="4">
    <source>
        <dbReference type="Proteomes" id="UP001632037"/>
    </source>
</evidence>
<accession>A0ABD3EV17</accession>
<feature type="region of interest" description="Disordered" evidence="1">
    <location>
        <begin position="88"/>
        <end position="111"/>
    </location>
</feature>
<keyword evidence="2" id="KW-1133">Transmembrane helix</keyword>
<feature type="compositionally biased region" description="Low complexity" evidence="1">
    <location>
        <begin position="99"/>
        <end position="110"/>
    </location>
</feature>
<feature type="compositionally biased region" description="Low complexity" evidence="1">
    <location>
        <begin position="374"/>
        <end position="385"/>
    </location>
</feature>
<organism evidence="3 4">
    <name type="scientific">Phytophthora oleae</name>
    <dbReference type="NCBI Taxonomy" id="2107226"/>
    <lineage>
        <taxon>Eukaryota</taxon>
        <taxon>Sar</taxon>
        <taxon>Stramenopiles</taxon>
        <taxon>Oomycota</taxon>
        <taxon>Peronosporomycetes</taxon>
        <taxon>Peronosporales</taxon>
        <taxon>Peronosporaceae</taxon>
        <taxon>Phytophthora</taxon>
    </lineage>
</organism>
<dbReference type="EMBL" id="JBIMZQ010000058">
    <property type="protein sequence ID" value="KAL3658004.1"/>
    <property type="molecule type" value="Genomic_DNA"/>
</dbReference>
<evidence type="ECO:0000256" key="1">
    <source>
        <dbReference type="SAM" id="MobiDB-lite"/>
    </source>
</evidence>
<feature type="compositionally biased region" description="Polar residues" evidence="1">
    <location>
        <begin position="205"/>
        <end position="214"/>
    </location>
</feature>
<proteinExistence type="predicted"/>
<feature type="transmembrane region" description="Helical" evidence="2">
    <location>
        <begin position="52"/>
        <end position="75"/>
    </location>
</feature>
<evidence type="ECO:0000313" key="3">
    <source>
        <dbReference type="EMBL" id="KAL3658004.1"/>
    </source>
</evidence>
<gene>
    <name evidence="3" type="ORF">V7S43_017047</name>
</gene>
<keyword evidence="2" id="KW-0812">Transmembrane</keyword>
<keyword evidence="4" id="KW-1185">Reference proteome</keyword>